<evidence type="ECO:0000313" key="2">
    <source>
        <dbReference type="Proteomes" id="UP000018780"/>
    </source>
</evidence>
<proteinExistence type="predicted"/>
<dbReference type="Proteomes" id="UP000018780">
    <property type="component" value="Chromosome"/>
</dbReference>
<gene>
    <name evidence="1" type="ORF">METH_06575</name>
</gene>
<name>V9VZX4_9RHOB</name>
<dbReference type="AlphaFoldDB" id="V9VZX4"/>
<accession>V9VZX4</accession>
<dbReference type="PATRIC" id="fig|999552.6.peg.1330"/>
<sequence length="50" mass="5202">MRRPGSCGGVPASAEGGELLRGVLFPVTRTESAARLPEAEVPGREACHLI</sequence>
<dbReference type="EMBL" id="CP006773">
    <property type="protein sequence ID" value="AHD02925.1"/>
    <property type="molecule type" value="Genomic_DNA"/>
</dbReference>
<evidence type="ECO:0000313" key="1">
    <source>
        <dbReference type="EMBL" id="AHD02925.1"/>
    </source>
</evidence>
<organism evidence="1 2">
    <name type="scientific">Leisingera methylohalidivorans DSM 14336</name>
    <dbReference type="NCBI Taxonomy" id="999552"/>
    <lineage>
        <taxon>Bacteria</taxon>
        <taxon>Pseudomonadati</taxon>
        <taxon>Pseudomonadota</taxon>
        <taxon>Alphaproteobacteria</taxon>
        <taxon>Rhodobacterales</taxon>
        <taxon>Roseobacteraceae</taxon>
        <taxon>Leisingera</taxon>
    </lineage>
</organism>
<dbReference type="HOGENOM" id="CLU_3119328_0_0_5"/>
<protein>
    <submittedName>
        <fullName evidence="1">Uncharacterized protein</fullName>
    </submittedName>
</protein>
<keyword evidence="2" id="KW-1185">Reference proteome</keyword>
<dbReference type="KEGG" id="lmd:METH_06575"/>
<reference evidence="1 2" key="1">
    <citation type="submission" date="2013-09" db="EMBL/GenBank/DDBJ databases">
        <authorList>
            <consortium name="DOE Joint Genome Institute"/>
            <person name="Klenk H.-P."/>
            <person name="Huntemann M."/>
            <person name="Han J."/>
            <person name="Chen A."/>
            <person name="Kyrpides N."/>
            <person name="Mavromatis K."/>
            <person name="Markowitz V."/>
            <person name="Palaniappan K."/>
            <person name="Ivanova N."/>
            <person name="Schaumberg A."/>
            <person name="Pati A."/>
            <person name="Liolios K."/>
            <person name="Nordberg H.P."/>
            <person name="Cantor M.N."/>
            <person name="Hua S.X."/>
            <person name="Woyke T."/>
        </authorList>
    </citation>
    <scope>NUCLEOTIDE SEQUENCE [LARGE SCALE GENOMIC DNA]</scope>
    <source>
        <strain evidence="1 2">DSM 14336</strain>
    </source>
</reference>